<sequence>MPRGTDRITAPRVPRIAILSVSALPFLISAITVGSGGTIRPRKSAMRGPADMRRDNSTSVVAKDHTIAAAIRPLVAKPPNPRNAIRTPP</sequence>
<evidence type="ECO:0000256" key="1">
    <source>
        <dbReference type="SAM" id="MobiDB-lite"/>
    </source>
</evidence>
<comment type="caution">
    <text evidence="3">The sequence shown here is derived from an EMBL/GenBank/DDBJ whole genome shotgun (WGS) entry which is preliminary data.</text>
</comment>
<evidence type="ECO:0000256" key="2">
    <source>
        <dbReference type="SAM" id="Phobius"/>
    </source>
</evidence>
<protein>
    <submittedName>
        <fullName evidence="3">Uncharacterized protein</fullName>
    </submittedName>
</protein>
<organism evidence="3 4">
    <name type="scientific">Roseovarius mucosus DSM 17069</name>
    <dbReference type="NCBI Taxonomy" id="1288298"/>
    <lineage>
        <taxon>Bacteria</taxon>
        <taxon>Pseudomonadati</taxon>
        <taxon>Pseudomonadota</taxon>
        <taxon>Alphaproteobacteria</taxon>
        <taxon>Rhodobacterales</taxon>
        <taxon>Roseobacteraceae</taxon>
        <taxon>Roseovarius</taxon>
    </lineage>
</organism>
<keyword evidence="2" id="KW-0812">Transmembrane</keyword>
<keyword evidence="2" id="KW-0472">Membrane</keyword>
<dbReference type="AlphaFoldDB" id="A0A0A0HFQ1"/>
<feature type="region of interest" description="Disordered" evidence="1">
    <location>
        <begin position="37"/>
        <end position="60"/>
    </location>
</feature>
<feature type="transmembrane region" description="Helical" evidence="2">
    <location>
        <begin position="16"/>
        <end position="39"/>
    </location>
</feature>
<evidence type="ECO:0000313" key="4">
    <source>
        <dbReference type="Proteomes" id="UP000030021"/>
    </source>
</evidence>
<proteinExistence type="predicted"/>
<name>A0A0A0HFQ1_9RHOB</name>
<reference evidence="3 4" key="1">
    <citation type="submission" date="2013-01" db="EMBL/GenBank/DDBJ databases">
        <authorList>
            <person name="Fiebig A."/>
            <person name="Goeker M."/>
            <person name="Klenk H.-P.P."/>
        </authorList>
    </citation>
    <scope>NUCLEOTIDE SEQUENCE [LARGE SCALE GENOMIC DNA]</scope>
    <source>
        <strain evidence="3 4">DSM 17069</strain>
    </source>
</reference>
<evidence type="ECO:0000313" key="3">
    <source>
        <dbReference type="EMBL" id="KGM85965.1"/>
    </source>
</evidence>
<gene>
    <name evidence="3" type="ORF">rosmuc_04074</name>
</gene>
<keyword evidence="2" id="KW-1133">Transmembrane helix</keyword>
<dbReference type="EMBL" id="AONH01000025">
    <property type="protein sequence ID" value="KGM85965.1"/>
    <property type="molecule type" value="Genomic_DNA"/>
</dbReference>
<accession>A0A0A0HFQ1</accession>
<dbReference type="Proteomes" id="UP000030021">
    <property type="component" value="Unassembled WGS sequence"/>
</dbReference>
<feature type="compositionally biased region" description="Basic and acidic residues" evidence="1">
    <location>
        <begin position="50"/>
        <end position="60"/>
    </location>
</feature>
<dbReference type="HOGENOM" id="CLU_2452739_0_0_5"/>